<evidence type="ECO:0000313" key="6">
    <source>
        <dbReference type="Proteomes" id="UP001595993"/>
    </source>
</evidence>
<dbReference type="RefSeq" id="WP_381191720.1">
    <property type="nucleotide sequence ID" value="NZ_JBHSFE010000005.1"/>
</dbReference>
<protein>
    <submittedName>
        <fullName evidence="5">Class I SAM-dependent methyltransferase</fullName>
    </submittedName>
</protein>
<evidence type="ECO:0000256" key="1">
    <source>
        <dbReference type="ARBA" id="ARBA00022603"/>
    </source>
</evidence>
<evidence type="ECO:0000313" key="5">
    <source>
        <dbReference type="EMBL" id="MFC4607019.1"/>
    </source>
</evidence>
<keyword evidence="3" id="KW-0949">S-adenosyl-L-methionine</keyword>
<dbReference type="PANTHER" id="PTHR43464:SF19">
    <property type="entry name" value="UBIQUINONE BIOSYNTHESIS O-METHYLTRANSFERASE, MITOCHONDRIAL"/>
    <property type="match status" value="1"/>
</dbReference>
<keyword evidence="6" id="KW-1185">Reference proteome</keyword>
<dbReference type="GO" id="GO:0008168">
    <property type="term" value="F:methyltransferase activity"/>
    <property type="evidence" value="ECO:0007669"/>
    <property type="project" value="UniProtKB-KW"/>
</dbReference>
<dbReference type="GO" id="GO:0032259">
    <property type="term" value="P:methylation"/>
    <property type="evidence" value="ECO:0007669"/>
    <property type="project" value="UniProtKB-KW"/>
</dbReference>
<accession>A0ABV9G308</accession>
<evidence type="ECO:0000256" key="2">
    <source>
        <dbReference type="ARBA" id="ARBA00022679"/>
    </source>
</evidence>
<dbReference type="Pfam" id="PF13649">
    <property type="entry name" value="Methyltransf_25"/>
    <property type="match status" value="1"/>
</dbReference>
<dbReference type="PANTHER" id="PTHR43464">
    <property type="entry name" value="METHYLTRANSFERASE"/>
    <property type="match status" value="1"/>
</dbReference>
<name>A0ABV9G308_9ACTN</name>
<sequence length="287" mass="31185">MSHHHDTTHIDWDELGPLLERGAELQTPLYRQAAAWLGELLPATGIRRILDIGSGPGVLTTLLAEAFPYAEVVAVDATEPLLARARARAERAGFGDRIRTRHAEIPDQIGELGEADLIWAGNSVHHIGDQRAALGGFARLLRPGGLIAVVEGGLPTRHLPRDIGVGRPGLEGRIDAAAGEWFTRMRAELPGAKDEVEDWRALLGAAGLTPSGTRSFLLDIPAPAPEAVREQLVSAFTWQRKILDDLLPAEDLALLDRLLDPEDPQGLRHRPDAYLLTARTVYTARLG</sequence>
<keyword evidence="1 5" id="KW-0489">Methyltransferase</keyword>
<evidence type="ECO:0000256" key="3">
    <source>
        <dbReference type="ARBA" id="ARBA00022691"/>
    </source>
</evidence>
<dbReference type="CDD" id="cd02440">
    <property type="entry name" value="AdoMet_MTases"/>
    <property type="match status" value="1"/>
</dbReference>
<evidence type="ECO:0000259" key="4">
    <source>
        <dbReference type="Pfam" id="PF13649"/>
    </source>
</evidence>
<keyword evidence="2" id="KW-0808">Transferase</keyword>
<proteinExistence type="predicted"/>
<dbReference type="Proteomes" id="UP001595993">
    <property type="component" value="Unassembled WGS sequence"/>
</dbReference>
<feature type="domain" description="Methyltransferase" evidence="4">
    <location>
        <begin position="49"/>
        <end position="145"/>
    </location>
</feature>
<reference evidence="6" key="1">
    <citation type="journal article" date="2019" name="Int. J. Syst. Evol. Microbiol.">
        <title>The Global Catalogue of Microorganisms (GCM) 10K type strain sequencing project: providing services to taxonomists for standard genome sequencing and annotation.</title>
        <authorList>
            <consortium name="The Broad Institute Genomics Platform"/>
            <consortium name="The Broad Institute Genome Sequencing Center for Infectious Disease"/>
            <person name="Wu L."/>
            <person name="Ma J."/>
        </authorList>
    </citation>
    <scope>NUCLEOTIDE SEQUENCE [LARGE SCALE GENOMIC DNA]</scope>
    <source>
        <strain evidence="6">CGMCC 4.7139</strain>
    </source>
</reference>
<organism evidence="5 6">
    <name type="scientific">Streptomyces maoxianensis</name>
    <dbReference type="NCBI Taxonomy" id="1459942"/>
    <lineage>
        <taxon>Bacteria</taxon>
        <taxon>Bacillati</taxon>
        <taxon>Actinomycetota</taxon>
        <taxon>Actinomycetes</taxon>
        <taxon>Kitasatosporales</taxon>
        <taxon>Streptomycetaceae</taxon>
        <taxon>Streptomyces</taxon>
    </lineage>
</organism>
<gene>
    <name evidence="5" type="ORF">ACFO9E_04160</name>
</gene>
<comment type="caution">
    <text evidence="5">The sequence shown here is derived from an EMBL/GenBank/DDBJ whole genome shotgun (WGS) entry which is preliminary data.</text>
</comment>
<dbReference type="InterPro" id="IPR041698">
    <property type="entry name" value="Methyltransf_25"/>
</dbReference>
<dbReference type="EMBL" id="JBHSFE010000005">
    <property type="protein sequence ID" value="MFC4607019.1"/>
    <property type="molecule type" value="Genomic_DNA"/>
</dbReference>
<dbReference type="Gene3D" id="3.40.50.150">
    <property type="entry name" value="Vaccinia Virus protein VP39"/>
    <property type="match status" value="1"/>
</dbReference>
<dbReference type="InterPro" id="IPR029063">
    <property type="entry name" value="SAM-dependent_MTases_sf"/>
</dbReference>
<dbReference type="SUPFAM" id="SSF53335">
    <property type="entry name" value="S-adenosyl-L-methionine-dependent methyltransferases"/>
    <property type="match status" value="1"/>
</dbReference>